<dbReference type="HOGENOM" id="CLU_2104998_0_0_11"/>
<accession>A0A075JKQ6</accession>
<dbReference type="Proteomes" id="UP000027986">
    <property type="component" value="Plasmid unnamed"/>
</dbReference>
<sequence length="115" mass="12837">MGPTHRTSLQQGLANVAQRPDRVYVTTNRNVAWAFASNWLAPDGRRGGGGLYLVETTSYEPDEDMLSLRDENFQCVEATVILTAGTVKYDARRIHRIIGDATARLERAKRGHHSL</sequence>
<keyword evidence="1" id="KW-0614">Plasmid</keyword>
<reference evidence="1 2" key="1">
    <citation type="submission" date="2014-07" db="EMBL/GenBank/DDBJ databases">
        <title>Genome Sequencing of Dermacoccus nishinomiyaensis.</title>
        <authorList>
            <person name="Hong K.W."/>
            <person name="Chan K.G."/>
        </authorList>
    </citation>
    <scope>NUCLEOTIDE SEQUENCE [LARGE SCALE GENOMIC DNA]</scope>
    <source>
        <strain evidence="1 2">M25</strain>
        <plasmid evidence="2">Plasmid unnamed</plasmid>
    </source>
</reference>
<dbReference type="EMBL" id="CP008890">
    <property type="protein sequence ID" value="AIF41922.1"/>
    <property type="molecule type" value="Genomic_DNA"/>
</dbReference>
<protein>
    <submittedName>
        <fullName evidence="1">Uncharacterized protein</fullName>
    </submittedName>
</protein>
<gene>
    <name evidence="1" type="ORF">HX89_14610</name>
</gene>
<keyword evidence="2" id="KW-1185">Reference proteome</keyword>
<geneLocation type="plasmid" evidence="1 2">
    <name>unnamed</name>
</geneLocation>
<evidence type="ECO:0000313" key="2">
    <source>
        <dbReference type="Proteomes" id="UP000027986"/>
    </source>
</evidence>
<dbReference type="KEGG" id="dni:HX89_14610"/>
<organism evidence="1 2">
    <name type="scientific">Dermacoccus nishinomiyaensis</name>
    <dbReference type="NCBI Taxonomy" id="1274"/>
    <lineage>
        <taxon>Bacteria</taxon>
        <taxon>Bacillati</taxon>
        <taxon>Actinomycetota</taxon>
        <taxon>Actinomycetes</taxon>
        <taxon>Micrococcales</taxon>
        <taxon>Dermacoccaceae</taxon>
        <taxon>Dermacoccus</taxon>
    </lineage>
</organism>
<evidence type="ECO:0000313" key="1">
    <source>
        <dbReference type="EMBL" id="AIF41922.1"/>
    </source>
</evidence>
<proteinExistence type="predicted"/>
<dbReference type="AlphaFoldDB" id="A0A075JKQ6"/>
<name>A0A075JKQ6_9MICO</name>